<proteinExistence type="predicted"/>
<evidence type="ECO:0000313" key="3">
    <source>
        <dbReference type="Proteomes" id="UP000199548"/>
    </source>
</evidence>
<evidence type="ECO:0000256" key="1">
    <source>
        <dbReference type="SAM" id="MobiDB-lite"/>
    </source>
</evidence>
<gene>
    <name evidence="2" type="ORF">SAMN05192543_10595</name>
</gene>
<dbReference type="Proteomes" id="UP000199548">
    <property type="component" value="Unassembled WGS sequence"/>
</dbReference>
<evidence type="ECO:0000313" key="2">
    <source>
        <dbReference type="EMBL" id="SFJ00051.1"/>
    </source>
</evidence>
<accession>A0A1I3MSY8</accession>
<dbReference type="EMBL" id="FOQU01000005">
    <property type="protein sequence ID" value="SFJ00051.1"/>
    <property type="molecule type" value="Genomic_DNA"/>
</dbReference>
<dbReference type="RefSeq" id="WP_091013195.1">
    <property type="nucleotide sequence ID" value="NZ_CP041745.1"/>
</dbReference>
<name>A0A1I3MSY8_9BURK</name>
<organism evidence="2 3">
    <name type="scientific">Paraburkholderia megapolitana</name>
    <dbReference type="NCBI Taxonomy" id="420953"/>
    <lineage>
        <taxon>Bacteria</taxon>
        <taxon>Pseudomonadati</taxon>
        <taxon>Pseudomonadota</taxon>
        <taxon>Betaproteobacteria</taxon>
        <taxon>Burkholderiales</taxon>
        <taxon>Burkholderiaceae</taxon>
        <taxon>Paraburkholderia</taxon>
    </lineage>
</organism>
<sequence length="60" mass="6253">MADHFNGRERGSHTMPPIAQSNPSRVGFAATHLASRNSSIHVVGNTGATPLFVAPGSLVQ</sequence>
<protein>
    <submittedName>
        <fullName evidence="2">Uncharacterized protein</fullName>
    </submittedName>
</protein>
<reference evidence="2 3" key="1">
    <citation type="submission" date="2016-10" db="EMBL/GenBank/DDBJ databases">
        <authorList>
            <person name="de Groot N.N."/>
        </authorList>
    </citation>
    <scope>NUCLEOTIDE SEQUENCE [LARGE SCALE GENOMIC DNA]</scope>
    <source>
        <strain evidence="2 3">LMG 23650</strain>
    </source>
</reference>
<feature type="compositionally biased region" description="Basic and acidic residues" evidence="1">
    <location>
        <begin position="1"/>
        <end position="12"/>
    </location>
</feature>
<feature type="region of interest" description="Disordered" evidence="1">
    <location>
        <begin position="1"/>
        <end position="25"/>
    </location>
</feature>
<keyword evidence="3" id="KW-1185">Reference proteome</keyword>
<dbReference type="AlphaFoldDB" id="A0A1I3MSY8"/>